<name>A0A221ME61_9BACI</name>
<proteinExistence type="predicted"/>
<dbReference type="EMBL" id="CP022437">
    <property type="protein sequence ID" value="ASN05927.1"/>
    <property type="molecule type" value="Genomic_DNA"/>
</dbReference>
<dbReference type="InterPro" id="IPR025004">
    <property type="entry name" value="SenN/SenS"/>
</dbReference>
<evidence type="ECO:0000313" key="2">
    <source>
        <dbReference type="EMBL" id="ASN05927.1"/>
    </source>
</evidence>
<protein>
    <submittedName>
        <fullName evidence="2">FbpB family small basic protein</fullName>
    </submittedName>
</protein>
<accession>A0A221ME61</accession>
<organism evidence="2 3">
    <name type="scientific">Virgibacillus necropolis</name>
    <dbReference type="NCBI Taxonomy" id="163877"/>
    <lineage>
        <taxon>Bacteria</taxon>
        <taxon>Bacillati</taxon>
        <taxon>Bacillota</taxon>
        <taxon>Bacilli</taxon>
        <taxon>Bacillales</taxon>
        <taxon>Bacillaceae</taxon>
        <taxon>Virgibacillus</taxon>
    </lineage>
</organism>
<dbReference type="RefSeq" id="WP_089532774.1">
    <property type="nucleotide sequence ID" value="NZ_CP022437.1"/>
</dbReference>
<reference evidence="2 3" key="1">
    <citation type="journal article" date="2003" name="Int. J. Syst. Evol. Microbiol.">
        <title>Virgibacillus carmonensis sp. nov., Virgibacillus necropolis sp. nov. and Virgibacillus picturae sp. nov., three novel species isolated from deteriorated mural paintings, transfer of the species of the genus salibacillus to Virgibacillus, as Virgibacillus marismortui comb. nov. and Virgibacillus salexigens comb. nov., and emended description of the genus Virgibacillus.</title>
        <authorList>
            <person name="Heyrman J."/>
            <person name="Logan N.A."/>
            <person name="Busse H.J."/>
            <person name="Balcaen A."/>
            <person name="Lebbe L."/>
            <person name="Rodriguez-Diaz M."/>
            <person name="Swings J."/>
            <person name="De Vos P."/>
        </authorList>
    </citation>
    <scope>NUCLEOTIDE SEQUENCE [LARGE SCALE GENOMIC DNA]</scope>
    <source>
        <strain evidence="2 3">LMG 19488</strain>
    </source>
</reference>
<keyword evidence="3" id="KW-1185">Reference proteome</keyword>
<dbReference type="AlphaFoldDB" id="A0A221ME61"/>
<sequence>MRPKTQNFEDLVKQYKQELLSDEKELSQIEIRLENKQTKKEQKKPRRFSFYD</sequence>
<evidence type="ECO:0000313" key="3">
    <source>
        <dbReference type="Proteomes" id="UP000204391"/>
    </source>
</evidence>
<evidence type="ECO:0000256" key="1">
    <source>
        <dbReference type="SAM" id="Coils"/>
    </source>
</evidence>
<feature type="coiled-coil region" evidence="1">
    <location>
        <begin position="12"/>
        <end position="39"/>
    </location>
</feature>
<dbReference type="OrthoDB" id="2932333at2"/>
<gene>
    <name evidence="2" type="ORF">CFK40_13335</name>
</gene>
<keyword evidence="1" id="KW-0175">Coiled coil</keyword>
<dbReference type="KEGG" id="vne:CFK40_13335"/>
<dbReference type="Pfam" id="PF13040">
    <property type="entry name" value="Fur_reg_FbpB"/>
    <property type="match status" value="1"/>
</dbReference>
<dbReference type="Proteomes" id="UP000204391">
    <property type="component" value="Chromosome"/>
</dbReference>